<gene>
    <name evidence="9" type="ORF">AWW68_06355</name>
</gene>
<dbReference type="STRING" id="333140.AWW68_06355"/>
<feature type="transmembrane region" description="Helical" evidence="6">
    <location>
        <begin position="90"/>
        <end position="110"/>
    </location>
</feature>
<evidence type="ECO:0000256" key="4">
    <source>
        <dbReference type="ARBA" id="ARBA00023136"/>
    </source>
</evidence>
<feature type="transmembrane region" description="Helical" evidence="6">
    <location>
        <begin position="176"/>
        <end position="198"/>
    </location>
</feature>
<dbReference type="Pfam" id="PF00662">
    <property type="entry name" value="Proton_antipo_N"/>
    <property type="match status" value="1"/>
</dbReference>
<evidence type="ECO:0000256" key="1">
    <source>
        <dbReference type="ARBA" id="ARBA00004127"/>
    </source>
</evidence>
<feature type="transmembrane region" description="Helical" evidence="6">
    <location>
        <begin position="15"/>
        <end position="35"/>
    </location>
</feature>
<evidence type="ECO:0000259" key="7">
    <source>
        <dbReference type="Pfam" id="PF00361"/>
    </source>
</evidence>
<dbReference type="Pfam" id="PF00361">
    <property type="entry name" value="Proton_antipo_M"/>
    <property type="match status" value="1"/>
</dbReference>
<feature type="transmembrane region" description="Helical" evidence="6">
    <location>
        <begin position="404"/>
        <end position="428"/>
    </location>
</feature>
<dbReference type="EMBL" id="LRPC01000001">
    <property type="protein sequence ID" value="KYG78384.1"/>
    <property type="molecule type" value="Genomic_DNA"/>
</dbReference>
<sequence>MIDLLDIISPQSSAYLPWILALLILPIFSFATTGFMKGKAPYWSSAIIASNLLVAAYLATVFWNEPLTIRGNWFKLGENQFTYSFYLDKLALTMSLIVNFVALLVHIFSTEYMRTDANKPRYFAYLGLFTFSMMGIVLFNDLLFIFIFWELVGVSSYLLIGFWFQKKSASLAANKAFILNRIGDLGFITGLMILFTQFHSLDLDAVKSLMIMSEIEDGNWVVNFMQGGKEVISSMDGRWLSAGGIALFCGAVGKSAQFPLQVWLPDAMEGPTPVSALIHAATMVAAGVYMLARIFVLLDAQALEVVAIVGAVTAFMAAIAALSQFDIKKVLAYSTISQLGYMVLAMGVGAYSAGLFHLITHAFFKAGLFLSAGIIIHQLHHLEKGGKKFDPQDMRVMGGLRRKLPVTFFAFVICSLALAGLPGFSGFLSKDAILLDLAVWADIKGGGFYIPEVLAFMTVVLTAFYTFRMIYLVFFGEFRLPKILGDASLPNKLKEGNLWVTVPAVIFALLSFTFPFGFTLNADHSWVMEALKTPMYLVPESYAATSLLDVPEETFHGLHKTVNIVSILLALAGLFIAWLSYKPGAKLEKTFIERREPVGVLGQISFYHWYQNSLYQNIFLKAILAKSRALAWFDQYVLDEAVNLLAKLNVVIAHVTRWFDQVFVDGLVNLTAASVGKVGQLTRSIQSGNIQAQILVTFIFLLTLILLLVV</sequence>
<dbReference type="RefSeq" id="WP_068218046.1">
    <property type="nucleotide sequence ID" value="NZ_CP139724.1"/>
</dbReference>
<dbReference type="GO" id="GO:0042773">
    <property type="term" value="P:ATP synthesis coupled electron transport"/>
    <property type="evidence" value="ECO:0007669"/>
    <property type="project" value="InterPro"/>
</dbReference>
<accession>A0A150XI55</accession>
<keyword evidence="2 5" id="KW-0812">Transmembrane</keyword>
<dbReference type="AlphaFoldDB" id="A0A150XI55"/>
<keyword evidence="3 6" id="KW-1133">Transmembrane helix</keyword>
<evidence type="ECO:0000256" key="3">
    <source>
        <dbReference type="ARBA" id="ARBA00022989"/>
    </source>
</evidence>
<reference evidence="9 10" key="1">
    <citation type="submission" date="2016-01" db="EMBL/GenBank/DDBJ databases">
        <title>Genome sequencing of Roseivirga spongicola UST030701-084.</title>
        <authorList>
            <person name="Selvaratnam C."/>
            <person name="Thevarajoo S."/>
            <person name="Goh K.M."/>
            <person name="Ee R."/>
            <person name="Chan K.-G."/>
            <person name="Chong C.S."/>
        </authorList>
    </citation>
    <scope>NUCLEOTIDE SEQUENCE [LARGE SCALE GENOMIC DNA]</scope>
    <source>
        <strain evidence="9 10">UST030701-084</strain>
    </source>
</reference>
<dbReference type="InterPro" id="IPR001516">
    <property type="entry name" value="Proton_antipo_N"/>
</dbReference>
<evidence type="ECO:0000256" key="6">
    <source>
        <dbReference type="SAM" id="Phobius"/>
    </source>
</evidence>
<protein>
    <recommendedName>
        <fullName evidence="11">NADH-quinone oxidoreductase subunit L</fullName>
    </recommendedName>
</protein>
<feature type="transmembrane region" description="Helical" evidence="6">
    <location>
        <begin position="690"/>
        <end position="709"/>
    </location>
</feature>
<dbReference type="InterPro" id="IPR001750">
    <property type="entry name" value="ND/Mrp_TM"/>
</dbReference>
<evidence type="ECO:0000256" key="2">
    <source>
        <dbReference type="ARBA" id="ARBA00022692"/>
    </source>
</evidence>
<comment type="subcellular location">
    <subcellularLocation>
        <location evidence="1">Endomembrane system</location>
        <topology evidence="1">Multi-pass membrane protein</topology>
    </subcellularLocation>
    <subcellularLocation>
        <location evidence="5">Membrane</location>
        <topology evidence="5">Multi-pass membrane protein</topology>
    </subcellularLocation>
</comment>
<dbReference type="NCBIfam" id="NF005141">
    <property type="entry name" value="PRK06590.1"/>
    <property type="match status" value="1"/>
</dbReference>
<comment type="caution">
    <text evidence="9">The sequence shown here is derived from an EMBL/GenBank/DDBJ whole genome shotgun (WGS) entry which is preliminary data.</text>
</comment>
<feature type="transmembrane region" description="Helical" evidence="6">
    <location>
        <begin position="496"/>
        <end position="518"/>
    </location>
</feature>
<dbReference type="GO" id="GO:0008137">
    <property type="term" value="F:NADH dehydrogenase (ubiquinone) activity"/>
    <property type="evidence" value="ECO:0007669"/>
    <property type="project" value="InterPro"/>
</dbReference>
<dbReference type="Proteomes" id="UP000075606">
    <property type="component" value="Unassembled WGS sequence"/>
</dbReference>
<dbReference type="PANTHER" id="PTHR42829:SF2">
    <property type="entry name" value="NADH-UBIQUINONE OXIDOREDUCTASE CHAIN 5"/>
    <property type="match status" value="1"/>
</dbReference>
<feature type="transmembrane region" description="Helical" evidence="6">
    <location>
        <begin position="276"/>
        <end position="296"/>
    </location>
</feature>
<evidence type="ECO:0000256" key="5">
    <source>
        <dbReference type="RuleBase" id="RU000320"/>
    </source>
</evidence>
<feature type="transmembrane region" description="Helical" evidence="6">
    <location>
        <begin position="42"/>
        <end position="63"/>
    </location>
</feature>
<dbReference type="GO" id="GO:0012505">
    <property type="term" value="C:endomembrane system"/>
    <property type="evidence" value="ECO:0007669"/>
    <property type="project" value="UniProtKB-SubCell"/>
</dbReference>
<feature type="transmembrane region" description="Helical" evidence="6">
    <location>
        <begin position="448"/>
        <end position="475"/>
    </location>
</feature>
<feature type="transmembrane region" description="Helical" evidence="6">
    <location>
        <begin position="122"/>
        <end position="139"/>
    </location>
</feature>
<evidence type="ECO:0000313" key="9">
    <source>
        <dbReference type="EMBL" id="KYG78384.1"/>
    </source>
</evidence>
<feature type="transmembrane region" description="Helical" evidence="6">
    <location>
        <begin position="302"/>
        <end position="323"/>
    </location>
</feature>
<dbReference type="PRINTS" id="PR01435">
    <property type="entry name" value="NPOXDRDTASE5"/>
</dbReference>
<keyword evidence="4 6" id="KW-0472">Membrane</keyword>
<dbReference type="InterPro" id="IPR003945">
    <property type="entry name" value="NU5C-like"/>
</dbReference>
<evidence type="ECO:0000259" key="8">
    <source>
        <dbReference type="Pfam" id="PF00662"/>
    </source>
</evidence>
<dbReference type="GO" id="GO:0003954">
    <property type="term" value="F:NADH dehydrogenase activity"/>
    <property type="evidence" value="ECO:0007669"/>
    <property type="project" value="TreeGrafter"/>
</dbReference>
<dbReference type="InterPro" id="IPR018393">
    <property type="entry name" value="NADHpl_OxRdtase_5_subgr"/>
</dbReference>
<name>A0A150XI55_9BACT</name>
<feature type="domain" description="NADH:quinone oxidoreductase/Mrp antiporter transmembrane" evidence="7">
    <location>
        <begin position="140"/>
        <end position="437"/>
    </location>
</feature>
<organism evidence="9 10">
    <name type="scientific">Roseivirga spongicola</name>
    <dbReference type="NCBI Taxonomy" id="333140"/>
    <lineage>
        <taxon>Bacteria</taxon>
        <taxon>Pseudomonadati</taxon>
        <taxon>Bacteroidota</taxon>
        <taxon>Cytophagia</taxon>
        <taxon>Cytophagales</taxon>
        <taxon>Roseivirgaceae</taxon>
        <taxon>Roseivirga</taxon>
    </lineage>
</organism>
<keyword evidence="10" id="KW-1185">Reference proteome</keyword>
<feature type="transmembrane region" description="Helical" evidence="6">
    <location>
        <begin position="561"/>
        <end position="581"/>
    </location>
</feature>
<evidence type="ECO:0000313" key="10">
    <source>
        <dbReference type="Proteomes" id="UP000075606"/>
    </source>
</evidence>
<dbReference type="OrthoDB" id="9807568at2"/>
<evidence type="ECO:0008006" key="11">
    <source>
        <dbReference type="Google" id="ProtNLM"/>
    </source>
</evidence>
<dbReference type="NCBIfam" id="TIGR01974">
    <property type="entry name" value="NDH_I_L"/>
    <property type="match status" value="1"/>
</dbReference>
<feature type="transmembrane region" description="Helical" evidence="6">
    <location>
        <begin position="145"/>
        <end position="164"/>
    </location>
</feature>
<dbReference type="GO" id="GO:0015990">
    <property type="term" value="P:electron transport coupled proton transport"/>
    <property type="evidence" value="ECO:0007669"/>
    <property type="project" value="TreeGrafter"/>
</dbReference>
<dbReference type="PRINTS" id="PR01434">
    <property type="entry name" value="NADHDHGNASE5"/>
</dbReference>
<dbReference type="PANTHER" id="PTHR42829">
    <property type="entry name" value="NADH-UBIQUINONE OXIDOREDUCTASE CHAIN 5"/>
    <property type="match status" value="1"/>
</dbReference>
<proteinExistence type="predicted"/>
<dbReference type="GO" id="GO:0016020">
    <property type="term" value="C:membrane"/>
    <property type="evidence" value="ECO:0007669"/>
    <property type="project" value="UniProtKB-SubCell"/>
</dbReference>
<dbReference type="Gene3D" id="1.20.5.2700">
    <property type="match status" value="2"/>
</dbReference>
<feature type="domain" description="NADH-Ubiquinone oxidoreductase (complex I) chain 5 N-terminal" evidence="8">
    <location>
        <begin position="73"/>
        <end position="123"/>
    </location>
</feature>